<dbReference type="EMBL" id="JACHHN010000003">
    <property type="protein sequence ID" value="MBB5190837.1"/>
    <property type="molecule type" value="Genomic_DNA"/>
</dbReference>
<organism evidence="1 2">
    <name type="scientific">Silvimonas terrae</name>
    <dbReference type="NCBI Taxonomy" id="300266"/>
    <lineage>
        <taxon>Bacteria</taxon>
        <taxon>Pseudomonadati</taxon>
        <taxon>Pseudomonadota</taxon>
        <taxon>Betaproteobacteria</taxon>
        <taxon>Neisseriales</taxon>
        <taxon>Chitinibacteraceae</taxon>
        <taxon>Silvimonas</taxon>
    </lineage>
</organism>
<gene>
    <name evidence="1" type="ORF">HNQ50_001560</name>
</gene>
<reference evidence="1 2" key="1">
    <citation type="submission" date="2020-08" db="EMBL/GenBank/DDBJ databases">
        <title>Genomic Encyclopedia of Type Strains, Phase IV (KMG-IV): sequencing the most valuable type-strain genomes for metagenomic binning, comparative biology and taxonomic classification.</title>
        <authorList>
            <person name="Goeker M."/>
        </authorList>
    </citation>
    <scope>NUCLEOTIDE SEQUENCE [LARGE SCALE GENOMIC DNA]</scope>
    <source>
        <strain evidence="1 2">DSM 18233</strain>
    </source>
</reference>
<proteinExistence type="predicted"/>
<keyword evidence="2" id="KW-1185">Reference proteome</keyword>
<evidence type="ECO:0000313" key="1">
    <source>
        <dbReference type="EMBL" id="MBB5190837.1"/>
    </source>
</evidence>
<dbReference type="Proteomes" id="UP000543030">
    <property type="component" value="Unassembled WGS sequence"/>
</dbReference>
<evidence type="ECO:0000313" key="2">
    <source>
        <dbReference type="Proteomes" id="UP000543030"/>
    </source>
</evidence>
<sequence length="130" mass="14146">MNAFWRRFLPAFVLKGAGGATAVGHQSGQNGLVFLACRVSHRFAGLSETVFNNVDQFLLTLTRPFTISGKPPVRKNSPAVRFFGTFSQNNGLESPKNSRIAHICTNVVHFDAGHAVGGGDVFSRHCFIQI</sequence>
<accession>A0A840RCZ0</accession>
<comment type="caution">
    <text evidence="1">The sequence shown here is derived from an EMBL/GenBank/DDBJ whole genome shotgun (WGS) entry which is preliminary data.</text>
</comment>
<dbReference type="RefSeq" id="WP_184099257.1">
    <property type="nucleotide sequence ID" value="NZ_JACHHN010000003.1"/>
</dbReference>
<protein>
    <submittedName>
        <fullName evidence="1">Uncharacterized protein</fullName>
    </submittedName>
</protein>
<name>A0A840RCZ0_9NEIS</name>
<dbReference type="AlphaFoldDB" id="A0A840RCZ0"/>